<dbReference type="InterPro" id="IPR050302">
    <property type="entry name" value="Rab_GAP_TBC_domain"/>
</dbReference>
<evidence type="ECO:0000313" key="1">
    <source>
        <dbReference type="EnsemblMetazoa" id="PPAI009430-PA"/>
    </source>
</evidence>
<dbReference type="Gene3D" id="1.10.8.270">
    <property type="entry name" value="putative rabgap domain of human tbc1 domain family member 14 like domains"/>
    <property type="match status" value="1"/>
</dbReference>
<organism evidence="1 2">
    <name type="scientific">Phlebotomus papatasi</name>
    <name type="common">Sandfly</name>
    <dbReference type="NCBI Taxonomy" id="29031"/>
    <lineage>
        <taxon>Eukaryota</taxon>
        <taxon>Metazoa</taxon>
        <taxon>Ecdysozoa</taxon>
        <taxon>Arthropoda</taxon>
        <taxon>Hexapoda</taxon>
        <taxon>Insecta</taxon>
        <taxon>Pterygota</taxon>
        <taxon>Neoptera</taxon>
        <taxon>Endopterygota</taxon>
        <taxon>Diptera</taxon>
        <taxon>Nematocera</taxon>
        <taxon>Psychodoidea</taxon>
        <taxon>Psychodidae</taxon>
        <taxon>Phlebotomus</taxon>
        <taxon>Phlebotomus</taxon>
    </lineage>
</organism>
<dbReference type="VEuPathDB" id="VectorBase:PPAPM1_004851"/>
<evidence type="ECO:0000313" key="2">
    <source>
        <dbReference type="Proteomes" id="UP000092462"/>
    </source>
</evidence>
<dbReference type="EMBL" id="AJVK01036863">
    <property type="status" value="NOT_ANNOTATED_CDS"/>
    <property type="molecule type" value="Genomic_DNA"/>
</dbReference>
<proteinExistence type="predicted"/>
<dbReference type="GO" id="GO:0031267">
    <property type="term" value="F:small GTPase binding"/>
    <property type="evidence" value="ECO:0007669"/>
    <property type="project" value="TreeGrafter"/>
</dbReference>
<dbReference type="PANTHER" id="PTHR47219:SF19">
    <property type="entry name" value="USP6 N-TERMINAL-LIKE PROTEIN ISOFORM X1"/>
    <property type="match status" value="1"/>
</dbReference>
<dbReference type="PANTHER" id="PTHR47219">
    <property type="entry name" value="RAB GTPASE-ACTIVATING PROTEIN 1-LIKE"/>
    <property type="match status" value="1"/>
</dbReference>
<dbReference type="SUPFAM" id="SSF47923">
    <property type="entry name" value="Ypt/Rab-GAP domain of gyp1p"/>
    <property type="match status" value="1"/>
</dbReference>
<dbReference type="EnsemblMetazoa" id="PPAI009430-RA">
    <property type="protein sequence ID" value="PPAI009430-PA"/>
    <property type="gene ID" value="PPAI009430"/>
</dbReference>
<dbReference type="VEuPathDB" id="VectorBase:PPAI009430"/>
<dbReference type="PROSITE" id="PS50086">
    <property type="entry name" value="TBC_RABGAP"/>
    <property type="match status" value="1"/>
</dbReference>
<sequence length="170" mass="20476">MLPKWQRKDTQEKLRSRIFKGIPNKLRPEVWLKLLGVKDVMKKWPTVYREMLRRARLFSTEVRQIDSDVNRQFREHMIFRERYSVKQQSLFNVLAAYSMYNSEVGYCQGMSSVAGLLLMYMDEEEAFWALNILFTEEKYAMHGLFIEGFPKLTLFLGHHDRLLERFMPRL</sequence>
<keyword evidence="2" id="KW-1185">Reference proteome</keyword>
<dbReference type="InterPro" id="IPR035969">
    <property type="entry name" value="Rab-GAP_TBC_sf"/>
</dbReference>
<dbReference type="InterPro" id="IPR000195">
    <property type="entry name" value="Rab-GAP-TBC_dom"/>
</dbReference>
<dbReference type="GO" id="GO:0005096">
    <property type="term" value="F:GTPase activator activity"/>
    <property type="evidence" value="ECO:0007669"/>
    <property type="project" value="TreeGrafter"/>
</dbReference>
<dbReference type="Pfam" id="PF00566">
    <property type="entry name" value="RabGAP-TBC"/>
    <property type="match status" value="1"/>
</dbReference>
<reference evidence="1" key="1">
    <citation type="submission" date="2022-08" db="UniProtKB">
        <authorList>
            <consortium name="EnsemblMetazoa"/>
        </authorList>
    </citation>
    <scope>IDENTIFICATION</scope>
    <source>
        <strain evidence="1">Israel</strain>
    </source>
</reference>
<dbReference type="Gene3D" id="1.10.10.750">
    <property type="entry name" value="Ypt/Rab-GAP domain of gyp1p, domain 1"/>
    <property type="match status" value="1"/>
</dbReference>
<dbReference type="SMART" id="SM00164">
    <property type="entry name" value="TBC"/>
    <property type="match status" value="1"/>
</dbReference>
<dbReference type="FunFam" id="1.10.8.270:FF:000010">
    <property type="entry name" value="Putative USP6 N-terminal-like protein"/>
    <property type="match status" value="1"/>
</dbReference>
<dbReference type="AlphaFoldDB" id="A0A1B0DM40"/>
<accession>A0A1B0DM40</accession>
<name>A0A1B0DM40_PHLPP</name>
<dbReference type="Proteomes" id="UP000092462">
    <property type="component" value="Unassembled WGS sequence"/>
</dbReference>
<protein>
    <submittedName>
        <fullName evidence="1">Uncharacterized protein</fullName>
    </submittedName>
</protein>